<keyword evidence="8" id="KW-0131">Cell cycle</keyword>
<dbReference type="InterPro" id="IPR028009">
    <property type="entry name" value="ESCO_Acetyltransf_dom"/>
</dbReference>
<feature type="compositionally biased region" description="Basic and acidic residues" evidence="10">
    <location>
        <begin position="36"/>
        <end position="45"/>
    </location>
</feature>
<dbReference type="Gene3D" id="3.40.630.30">
    <property type="match status" value="1"/>
</dbReference>
<evidence type="ECO:0000256" key="3">
    <source>
        <dbReference type="ARBA" id="ARBA00022679"/>
    </source>
</evidence>
<name>A0A7J7IRK3_9RHOD</name>
<dbReference type="GO" id="GO:0007064">
    <property type="term" value="P:mitotic sister chromatid cohesion"/>
    <property type="evidence" value="ECO:0007669"/>
    <property type="project" value="TreeGrafter"/>
</dbReference>
<dbReference type="GO" id="GO:0005634">
    <property type="term" value="C:nucleus"/>
    <property type="evidence" value="ECO:0007669"/>
    <property type="project" value="UniProtKB-SubCell"/>
</dbReference>
<dbReference type="EMBL" id="VWRR01000001">
    <property type="protein sequence ID" value="KAF6005177.1"/>
    <property type="molecule type" value="Genomic_DNA"/>
</dbReference>
<comment type="caution">
    <text evidence="13">The sequence shown here is derived from an EMBL/GenBank/DDBJ whole genome shotgun (WGS) entry which is preliminary data.</text>
</comment>
<keyword evidence="5" id="KW-0863">Zinc-finger</keyword>
<evidence type="ECO:0000313" key="14">
    <source>
        <dbReference type="Proteomes" id="UP000530660"/>
    </source>
</evidence>
<sequence length="377" mass="40193">MSPAPRAGAPSPGAIGRGNDSGDEGSLSGGCGVDGCGRRRDDRLPKPGLSVSCRWSISHLPGSPMKSVDAAMVGDRAQVGPSTASSPGTADGGSFRVGSPGGWQPTRYLGKSDGALSRFASEGIGPPVQSLGRERLEQTFLDLGQRGASSPVTCPECGYTYVIGVASDERAHANEHQLALYGVLLTRIRFLDAAVISGQDSERPWRAQELVPGWVVRVGNAGSSSRTTQDRGSSGPILHVQQRWFRTLWRLACKDWNAQAQTIDDPLSIKGESFPHDSTVSIFAYVGKQRRNAIGVVVARRLELPETPSVDQRCVPWCGIERIWVHAAFRRRGVATALADVARAHIWAATVVPRHRCAFTELTSAGDAFASVYVGGP</sequence>
<feature type="region of interest" description="Disordered" evidence="10">
    <location>
        <begin position="77"/>
        <end position="101"/>
    </location>
</feature>
<feature type="region of interest" description="Disordered" evidence="10">
    <location>
        <begin position="1"/>
        <end position="50"/>
    </location>
</feature>
<evidence type="ECO:0000256" key="7">
    <source>
        <dbReference type="ARBA" id="ARBA00023242"/>
    </source>
</evidence>
<organism evidence="13 14">
    <name type="scientific">Cyanidiococcus yangmingshanensis</name>
    <dbReference type="NCBI Taxonomy" id="2690220"/>
    <lineage>
        <taxon>Eukaryota</taxon>
        <taxon>Rhodophyta</taxon>
        <taxon>Bangiophyceae</taxon>
        <taxon>Cyanidiales</taxon>
        <taxon>Cyanidiaceae</taxon>
        <taxon>Cyanidiococcus</taxon>
    </lineage>
</organism>
<comment type="subcellular location">
    <subcellularLocation>
        <location evidence="1">Nucleus</location>
    </subcellularLocation>
</comment>
<feature type="domain" description="N-acetyltransferase ESCO zinc-finger" evidence="11">
    <location>
        <begin position="138"/>
        <end position="177"/>
    </location>
</feature>
<keyword evidence="6" id="KW-0862">Zinc</keyword>
<dbReference type="AlphaFoldDB" id="A0A7J7IRK3"/>
<dbReference type="Pfam" id="PF13878">
    <property type="entry name" value="zf-C2H2_3"/>
    <property type="match status" value="1"/>
</dbReference>
<evidence type="ECO:0000313" key="13">
    <source>
        <dbReference type="EMBL" id="KAF6005177.1"/>
    </source>
</evidence>
<evidence type="ECO:0000256" key="6">
    <source>
        <dbReference type="ARBA" id="ARBA00022833"/>
    </source>
</evidence>
<evidence type="ECO:0000256" key="10">
    <source>
        <dbReference type="SAM" id="MobiDB-lite"/>
    </source>
</evidence>
<evidence type="ECO:0000259" key="11">
    <source>
        <dbReference type="Pfam" id="PF13878"/>
    </source>
</evidence>
<evidence type="ECO:0000256" key="9">
    <source>
        <dbReference type="ARBA" id="ARBA00023315"/>
    </source>
</evidence>
<protein>
    <submittedName>
        <fullName evidence="13">N-acetyltransferase O1 (Establishment of cohesion protein 1)</fullName>
    </submittedName>
</protein>
<proteinExistence type="inferred from homology"/>
<feature type="domain" description="N-acetyltransferase ESCO acetyl-transferase" evidence="12">
    <location>
        <begin position="318"/>
        <end position="376"/>
    </location>
</feature>
<evidence type="ECO:0000256" key="5">
    <source>
        <dbReference type="ARBA" id="ARBA00022771"/>
    </source>
</evidence>
<accession>A0A7J7IRK3</accession>
<dbReference type="GO" id="GO:0008270">
    <property type="term" value="F:zinc ion binding"/>
    <property type="evidence" value="ECO:0007669"/>
    <property type="project" value="UniProtKB-KW"/>
</dbReference>
<keyword evidence="7" id="KW-0539">Nucleus</keyword>
<evidence type="ECO:0000256" key="4">
    <source>
        <dbReference type="ARBA" id="ARBA00022723"/>
    </source>
</evidence>
<dbReference type="Pfam" id="PF13880">
    <property type="entry name" value="Acetyltransf_13"/>
    <property type="match status" value="1"/>
</dbReference>
<evidence type="ECO:0000256" key="8">
    <source>
        <dbReference type="ARBA" id="ARBA00023306"/>
    </source>
</evidence>
<dbReference type="GO" id="GO:0000785">
    <property type="term" value="C:chromatin"/>
    <property type="evidence" value="ECO:0007669"/>
    <property type="project" value="TreeGrafter"/>
</dbReference>
<keyword evidence="4" id="KW-0479">Metal-binding</keyword>
<dbReference type="InterPro" id="IPR016181">
    <property type="entry name" value="Acyl_CoA_acyltransferase"/>
</dbReference>
<evidence type="ECO:0000256" key="1">
    <source>
        <dbReference type="ARBA" id="ARBA00004123"/>
    </source>
</evidence>
<feature type="compositionally biased region" description="Low complexity" evidence="10">
    <location>
        <begin position="1"/>
        <end position="18"/>
    </location>
</feature>
<dbReference type="SUPFAM" id="SSF55729">
    <property type="entry name" value="Acyl-CoA N-acyltransferases (Nat)"/>
    <property type="match status" value="1"/>
</dbReference>
<dbReference type="InterPro" id="IPR028005">
    <property type="entry name" value="AcTrfase_ESCO_Znf_dom"/>
</dbReference>
<dbReference type="OrthoDB" id="428854at2759"/>
<evidence type="ECO:0000259" key="12">
    <source>
        <dbReference type="Pfam" id="PF13880"/>
    </source>
</evidence>
<reference evidence="13 14" key="1">
    <citation type="journal article" date="2020" name="J. Phycol.">
        <title>Comparative genome analysis reveals Cyanidiococcus gen. nov., a new extremophilic red algal genus sister to Cyanidioschyzon (Cyanidioschyzonaceae, Rhodophyta).</title>
        <authorList>
            <person name="Liu S.-L."/>
            <person name="Chiang Y.-R."/>
            <person name="Yoon H.S."/>
            <person name="Fu H.-Y."/>
        </authorList>
    </citation>
    <scope>NUCLEOTIDE SEQUENCE [LARGE SCALE GENOMIC DNA]</scope>
    <source>
        <strain evidence="13 14">THAL066</strain>
    </source>
</reference>
<gene>
    <name evidence="13" type="primary">ECO1</name>
    <name evidence="13" type="ORF">F1559_001938</name>
</gene>
<dbReference type="PANTHER" id="PTHR45884:SF2">
    <property type="entry name" value="N-ACETYLTRANSFERASE ECO"/>
    <property type="match status" value="1"/>
</dbReference>
<keyword evidence="14" id="KW-1185">Reference proteome</keyword>
<dbReference type="CDD" id="cd04301">
    <property type="entry name" value="NAT_SF"/>
    <property type="match status" value="1"/>
</dbReference>
<keyword evidence="3 13" id="KW-0808">Transferase</keyword>
<dbReference type="Proteomes" id="UP000530660">
    <property type="component" value="Unassembled WGS sequence"/>
</dbReference>
<keyword evidence="9" id="KW-0012">Acyltransferase</keyword>
<comment type="similarity">
    <text evidence="2">Belongs to the acetyltransferase family. ECO subfamily.</text>
</comment>
<dbReference type="PANTHER" id="PTHR45884">
    <property type="entry name" value="N-ACETYLTRANSFERASE ECO"/>
    <property type="match status" value="1"/>
</dbReference>
<dbReference type="GO" id="GO:0061733">
    <property type="term" value="F:protein-lysine-acetyltransferase activity"/>
    <property type="evidence" value="ECO:0007669"/>
    <property type="project" value="TreeGrafter"/>
</dbReference>
<evidence type="ECO:0000256" key="2">
    <source>
        <dbReference type="ARBA" id="ARBA00005816"/>
    </source>
</evidence>